<evidence type="ECO:0000256" key="4">
    <source>
        <dbReference type="ARBA" id="ARBA00022840"/>
    </source>
</evidence>
<evidence type="ECO:0000313" key="6">
    <source>
        <dbReference type="EMBL" id="KEZ88367.1"/>
    </source>
</evidence>
<dbReference type="InterPro" id="IPR003439">
    <property type="entry name" value="ABC_transporter-like_ATP-bd"/>
</dbReference>
<name>A0A084JHD3_9CLOT</name>
<dbReference type="InterPro" id="IPR025302">
    <property type="entry name" value="DrrA1/2-like_C"/>
</dbReference>
<dbReference type="GO" id="GO:0016887">
    <property type="term" value="F:ATP hydrolysis activity"/>
    <property type="evidence" value="ECO:0007669"/>
    <property type="project" value="InterPro"/>
</dbReference>
<dbReference type="InterPro" id="IPR017871">
    <property type="entry name" value="ABC_transporter-like_CS"/>
</dbReference>
<sequence>MALKVNNLAKSYGDKLVVDNLSFSIEEPGVFGLLGTNGAGKTTTIRMMLGMLKKDNGTITWNEKPYNSKEVSTGYLAEERGIYSKFTVLDQLIYFGELKGMTRKEALKSIEYWLERLEATEYRNKRAEQLSKGNQQKIQFIAALISNPEVLILDEPLSGLDPVNTDLFKDIIKEEIARGKYIIMSSHQMSTIEEFCENLVILNKGKTVLSGNLKEIKKSYGRNHLILNCDGDIKELLEKANMKILNENQDCIELSINSEDEATSLLKEILSRNIQVIRFELREPTLHEIFIEKVGE</sequence>
<dbReference type="Pfam" id="PF13732">
    <property type="entry name" value="DrrA1-3_C"/>
    <property type="match status" value="1"/>
</dbReference>
<dbReference type="STRING" id="318464.IO99_02890"/>
<dbReference type="PANTHER" id="PTHR42711">
    <property type="entry name" value="ABC TRANSPORTER ATP-BINDING PROTEIN"/>
    <property type="match status" value="1"/>
</dbReference>
<gene>
    <name evidence="6" type="ORF">IO99_02890</name>
</gene>
<dbReference type="Gene3D" id="3.40.50.300">
    <property type="entry name" value="P-loop containing nucleotide triphosphate hydrolases"/>
    <property type="match status" value="1"/>
</dbReference>
<dbReference type="EMBL" id="JPMD01000003">
    <property type="protein sequence ID" value="KEZ88367.1"/>
    <property type="molecule type" value="Genomic_DNA"/>
</dbReference>
<keyword evidence="4 6" id="KW-0067">ATP-binding</keyword>
<dbReference type="InterPro" id="IPR003593">
    <property type="entry name" value="AAA+_ATPase"/>
</dbReference>
<comment type="similarity">
    <text evidence="1">Belongs to the ABC transporter superfamily.</text>
</comment>
<protein>
    <submittedName>
        <fullName evidence="6">ABC transporter ATP-binding protein</fullName>
    </submittedName>
</protein>
<keyword evidence="7" id="KW-1185">Reference proteome</keyword>
<evidence type="ECO:0000259" key="5">
    <source>
        <dbReference type="PROSITE" id="PS50893"/>
    </source>
</evidence>
<dbReference type="InterPro" id="IPR027417">
    <property type="entry name" value="P-loop_NTPase"/>
</dbReference>
<organism evidence="6 7">
    <name type="scientific">Clostridium sulfidigenes</name>
    <dbReference type="NCBI Taxonomy" id="318464"/>
    <lineage>
        <taxon>Bacteria</taxon>
        <taxon>Bacillati</taxon>
        <taxon>Bacillota</taxon>
        <taxon>Clostridia</taxon>
        <taxon>Eubacteriales</taxon>
        <taxon>Clostridiaceae</taxon>
        <taxon>Clostridium</taxon>
    </lineage>
</organism>
<evidence type="ECO:0000256" key="3">
    <source>
        <dbReference type="ARBA" id="ARBA00022741"/>
    </source>
</evidence>
<comment type="caution">
    <text evidence="6">The sequence shown here is derived from an EMBL/GenBank/DDBJ whole genome shotgun (WGS) entry which is preliminary data.</text>
</comment>
<proteinExistence type="inferred from homology"/>
<dbReference type="SUPFAM" id="SSF52540">
    <property type="entry name" value="P-loop containing nucleoside triphosphate hydrolases"/>
    <property type="match status" value="1"/>
</dbReference>
<dbReference type="InterPro" id="IPR050763">
    <property type="entry name" value="ABC_transporter_ATP-binding"/>
</dbReference>
<dbReference type="AlphaFoldDB" id="A0A084JHD3"/>
<dbReference type="PANTHER" id="PTHR42711:SF5">
    <property type="entry name" value="ABC TRANSPORTER ATP-BINDING PROTEIN NATA"/>
    <property type="match status" value="1"/>
</dbReference>
<dbReference type="PROSITE" id="PS00211">
    <property type="entry name" value="ABC_TRANSPORTER_1"/>
    <property type="match status" value="1"/>
</dbReference>
<dbReference type="RefSeq" id="WP_035129920.1">
    <property type="nucleotide sequence ID" value="NZ_JPMD01000003.1"/>
</dbReference>
<dbReference type="Pfam" id="PF00005">
    <property type="entry name" value="ABC_tran"/>
    <property type="match status" value="1"/>
</dbReference>
<reference evidence="6 7" key="1">
    <citation type="submission" date="2014-07" db="EMBL/GenBank/DDBJ databases">
        <title>Draft genome of Clostridium sulfidigenes 113A isolated from sediments associated with methane hydrate from Krishna Godavari basin.</title>
        <authorList>
            <person name="Honkalas V.S."/>
            <person name="Dabir A.P."/>
            <person name="Arora P."/>
            <person name="Dhakephalkar P.K."/>
        </authorList>
    </citation>
    <scope>NUCLEOTIDE SEQUENCE [LARGE SCALE GENOMIC DNA]</scope>
    <source>
        <strain evidence="6 7">113A</strain>
    </source>
</reference>
<keyword evidence="3" id="KW-0547">Nucleotide-binding</keyword>
<dbReference type="Proteomes" id="UP000028542">
    <property type="component" value="Unassembled WGS sequence"/>
</dbReference>
<dbReference type="eggNOG" id="COG4152">
    <property type="taxonomic scope" value="Bacteria"/>
</dbReference>
<feature type="domain" description="ABC transporter" evidence="5">
    <location>
        <begin position="3"/>
        <end position="229"/>
    </location>
</feature>
<dbReference type="PROSITE" id="PS50893">
    <property type="entry name" value="ABC_TRANSPORTER_2"/>
    <property type="match status" value="1"/>
</dbReference>
<dbReference type="SMART" id="SM00382">
    <property type="entry name" value="AAA"/>
    <property type="match status" value="1"/>
</dbReference>
<keyword evidence="2" id="KW-0813">Transport</keyword>
<accession>A0A084JHD3</accession>
<dbReference type="GO" id="GO:0005524">
    <property type="term" value="F:ATP binding"/>
    <property type="evidence" value="ECO:0007669"/>
    <property type="project" value="UniProtKB-KW"/>
</dbReference>
<evidence type="ECO:0000256" key="1">
    <source>
        <dbReference type="ARBA" id="ARBA00005417"/>
    </source>
</evidence>
<evidence type="ECO:0000313" key="7">
    <source>
        <dbReference type="Proteomes" id="UP000028542"/>
    </source>
</evidence>
<evidence type="ECO:0000256" key="2">
    <source>
        <dbReference type="ARBA" id="ARBA00022448"/>
    </source>
</evidence>